<sequence length="269" mass="29687">MPFLVESHHNRGRRAATPSASRQFNRQSAHRTMTSTELFNLLDGSAWFRAAPETLRAQLVELGRTRRLSAGQRLFSRGDADDGFYCVLDGLMRIGSITASGREALLAVIEPVNWFGEIALFDGQTRTHDAYAERDTLLFHVPRTALTALLERTPAFWHAFGLLLAHKLRLAFDAIEEAALLPAAQRLARRLLLMAGGYGGGAGSLRPVLKVPQEDLAMMLALSRQTTNQILRQFETQGALALRYAEIEIVDAEKLRGFAASTNDDAGRA</sequence>
<dbReference type="SUPFAM" id="SSF46785">
    <property type="entry name" value="Winged helix' DNA-binding domain"/>
    <property type="match status" value="1"/>
</dbReference>
<dbReference type="EMBL" id="CP012747">
    <property type="protein sequence ID" value="ALL68201.1"/>
    <property type="molecule type" value="Genomic_DNA"/>
</dbReference>
<dbReference type="PANTHER" id="PTHR24567:SF74">
    <property type="entry name" value="HTH-TYPE TRANSCRIPTIONAL REGULATOR ARCR"/>
    <property type="match status" value="1"/>
</dbReference>
<gene>
    <name evidence="7" type="ORF">K788_0000691</name>
</gene>
<keyword evidence="2" id="KW-0238">DNA-binding</keyword>
<dbReference type="GO" id="GO:0003700">
    <property type="term" value="F:DNA-binding transcription factor activity"/>
    <property type="evidence" value="ECO:0007669"/>
    <property type="project" value="TreeGrafter"/>
</dbReference>
<dbReference type="PROSITE" id="PS51063">
    <property type="entry name" value="HTH_CRP_2"/>
    <property type="match status" value="1"/>
</dbReference>
<evidence type="ECO:0000259" key="5">
    <source>
        <dbReference type="PROSITE" id="PS50042"/>
    </source>
</evidence>
<dbReference type="InterPro" id="IPR000595">
    <property type="entry name" value="cNMP-bd_dom"/>
</dbReference>
<dbReference type="PANTHER" id="PTHR24567">
    <property type="entry name" value="CRP FAMILY TRANSCRIPTIONAL REGULATORY PROTEIN"/>
    <property type="match status" value="1"/>
</dbReference>
<evidence type="ECO:0000313" key="8">
    <source>
        <dbReference type="Proteomes" id="UP000019146"/>
    </source>
</evidence>
<feature type="compositionally biased region" description="Polar residues" evidence="4">
    <location>
        <begin position="18"/>
        <end position="29"/>
    </location>
</feature>
<dbReference type="Pfam" id="PF13545">
    <property type="entry name" value="HTH_Crp_2"/>
    <property type="match status" value="1"/>
</dbReference>
<evidence type="ECO:0000313" key="7">
    <source>
        <dbReference type="EMBL" id="ALL68201.1"/>
    </source>
</evidence>
<dbReference type="Pfam" id="PF00027">
    <property type="entry name" value="cNMP_binding"/>
    <property type="match status" value="1"/>
</dbReference>
<dbReference type="SMART" id="SM00419">
    <property type="entry name" value="HTH_CRP"/>
    <property type="match status" value="1"/>
</dbReference>
<keyword evidence="3" id="KW-0804">Transcription</keyword>
<dbReference type="InterPro" id="IPR050397">
    <property type="entry name" value="Env_Response_Regulators"/>
</dbReference>
<dbReference type="InterPro" id="IPR012318">
    <property type="entry name" value="HTH_CRP"/>
</dbReference>
<dbReference type="Proteomes" id="UP000019146">
    <property type="component" value="Chromosome 2"/>
</dbReference>
<dbReference type="SUPFAM" id="SSF51206">
    <property type="entry name" value="cAMP-binding domain-like"/>
    <property type="match status" value="1"/>
</dbReference>
<evidence type="ECO:0000256" key="3">
    <source>
        <dbReference type="ARBA" id="ARBA00023163"/>
    </source>
</evidence>
<name>A0A0P0RHE0_9BURK</name>
<dbReference type="GO" id="GO:0005829">
    <property type="term" value="C:cytosol"/>
    <property type="evidence" value="ECO:0007669"/>
    <property type="project" value="TreeGrafter"/>
</dbReference>
<dbReference type="InterPro" id="IPR018490">
    <property type="entry name" value="cNMP-bd_dom_sf"/>
</dbReference>
<proteinExistence type="predicted"/>
<accession>A0A0P0RHE0</accession>
<evidence type="ECO:0000256" key="1">
    <source>
        <dbReference type="ARBA" id="ARBA00023015"/>
    </source>
</evidence>
<dbReference type="AlphaFoldDB" id="A0A0P0RHE0"/>
<dbReference type="Gene3D" id="2.60.120.10">
    <property type="entry name" value="Jelly Rolls"/>
    <property type="match status" value="1"/>
</dbReference>
<evidence type="ECO:0000256" key="4">
    <source>
        <dbReference type="SAM" id="MobiDB-lite"/>
    </source>
</evidence>
<dbReference type="KEGG" id="bcai:K788_0000691"/>
<organism evidence="7 8">
    <name type="scientific">Paraburkholderia caribensis MBA4</name>
    <dbReference type="NCBI Taxonomy" id="1323664"/>
    <lineage>
        <taxon>Bacteria</taxon>
        <taxon>Pseudomonadati</taxon>
        <taxon>Pseudomonadota</taxon>
        <taxon>Betaproteobacteria</taxon>
        <taxon>Burkholderiales</taxon>
        <taxon>Burkholderiaceae</taxon>
        <taxon>Paraburkholderia</taxon>
    </lineage>
</organism>
<feature type="domain" description="HTH crp-type" evidence="6">
    <location>
        <begin position="181"/>
        <end position="253"/>
    </location>
</feature>
<dbReference type="SMART" id="SM00100">
    <property type="entry name" value="cNMP"/>
    <property type="match status" value="1"/>
</dbReference>
<dbReference type="CDD" id="cd00038">
    <property type="entry name" value="CAP_ED"/>
    <property type="match status" value="1"/>
</dbReference>
<dbReference type="PROSITE" id="PS50042">
    <property type="entry name" value="CNMP_BINDING_3"/>
    <property type="match status" value="1"/>
</dbReference>
<feature type="domain" description="Cyclic nucleotide-binding" evidence="5">
    <location>
        <begin position="47"/>
        <end position="150"/>
    </location>
</feature>
<dbReference type="GO" id="GO:0003677">
    <property type="term" value="F:DNA binding"/>
    <property type="evidence" value="ECO:0007669"/>
    <property type="project" value="UniProtKB-KW"/>
</dbReference>
<reference evidence="7 8" key="1">
    <citation type="journal article" date="2014" name="Genome Announc.">
        <title>Draft Genome Sequence of the Haloacid-Degrading Burkholderia caribensis Strain MBA4.</title>
        <authorList>
            <person name="Pan Y."/>
            <person name="Kong K.F."/>
            <person name="Tsang J.S."/>
        </authorList>
    </citation>
    <scope>NUCLEOTIDE SEQUENCE [LARGE SCALE GENOMIC DNA]</scope>
    <source>
        <strain evidence="7 8">MBA4</strain>
    </source>
</reference>
<keyword evidence="1" id="KW-0805">Transcription regulation</keyword>
<evidence type="ECO:0000256" key="2">
    <source>
        <dbReference type="ARBA" id="ARBA00023125"/>
    </source>
</evidence>
<dbReference type="InterPro" id="IPR014710">
    <property type="entry name" value="RmlC-like_jellyroll"/>
</dbReference>
<protein>
    <submittedName>
        <fullName evidence="7">Transcriptional regulator, Crp/Fnr family</fullName>
    </submittedName>
</protein>
<feature type="region of interest" description="Disordered" evidence="4">
    <location>
        <begin position="1"/>
        <end position="29"/>
    </location>
</feature>
<evidence type="ECO:0000259" key="6">
    <source>
        <dbReference type="PROSITE" id="PS51063"/>
    </source>
</evidence>
<dbReference type="InterPro" id="IPR036390">
    <property type="entry name" value="WH_DNA-bd_sf"/>
</dbReference>
<dbReference type="Gene3D" id="1.10.10.10">
    <property type="entry name" value="Winged helix-like DNA-binding domain superfamily/Winged helix DNA-binding domain"/>
    <property type="match status" value="1"/>
</dbReference>
<dbReference type="InterPro" id="IPR036388">
    <property type="entry name" value="WH-like_DNA-bd_sf"/>
</dbReference>